<evidence type="ECO:0000313" key="1">
    <source>
        <dbReference type="EMBL" id="CDM38520.1"/>
    </source>
</evidence>
<dbReference type="OrthoDB" id="2151789at2759"/>
<organism evidence="1 2">
    <name type="scientific">Penicillium roqueforti (strain FM164)</name>
    <dbReference type="NCBI Taxonomy" id="1365484"/>
    <lineage>
        <taxon>Eukaryota</taxon>
        <taxon>Fungi</taxon>
        <taxon>Dikarya</taxon>
        <taxon>Ascomycota</taxon>
        <taxon>Pezizomycotina</taxon>
        <taxon>Eurotiomycetes</taxon>
        <taxon>Eurotiomycetidae</taxon>
        <taxon>Eurotiales</taxon>
        <taxon>Aspergillaceae</taxon>
        <taxon>Penicillium</taxon>
    </lineage>
</organism>
<keyword evidence="2" id="KW-1185">Reference proteome</keyword>
<dbReference type="EMBL" id="HG792028">
    <property type="protein sequence ID" value="CDM38520.1"/>
    <property type="molecule type" value="Genomic_DNA"/>
</dbReference>
<dbReference type="AlphaFoldDB" id="W6QPZ9"/>
<dbReference type="Proteomes" id="UP000030686">
    <property type="component" value="Unassembled WGS sequence"/>
</dbReference>
<sequence length="64" mass="7068">MSGLFRRGAPSLGYTMWYTKCVEKPAIYAFTEILNFGGIATLNTTGNVVDLLGQNIPSHEQRAF</sequence>
<name>W6QPZ9_PENRF</name>
<proteinExistence type="predicted"/>
<reference evidence="1" key="1">
    <citation type="journal article" date="2014" name="Nat. Commun.">
        <title>Multiple recent horizontal transfers of a large genomic region in cheese making fungi.</title>
        <authorList>
            <person name="Cheeseman K."/>
            <person name="Ropars J."/>
            <person name="Renault P."/>
            <person name="Dupont J."/>
            <person name="Gouzy J."/>
            <person name="Branca A."/>
            <person name="Abraham A.L."/>
            <person name="Ceppi M."/>
            <person name="Conseiller E."/>
            <person name="Debuchy R."/>
            <person name="Malagnac F."/>
            <person name="Goarin A."/>
            <person name="Silar P."/>
            <person name="Lacoste S."/>
            <person name="Sallet E."/>
            <person name="Bensimon A."/>
            <person name="Giraud T."/>
            <person name="Brygoo Y."/>
        </authorList>
    </citation>
    <scope>NUCLEOTIDE SEQUENCE [LARGE SCALE GENOMIC DNA]</scope>
    <source>
        <strain evidence="1">FM164</strain>
    </source>
</reference>
<accession>W6QPZ9</accession>
<dbReference type="STRING" id="1365484.W6QPZ9"/>
<protein>
    <submittedName>
        <fullName evidence="1">Uncharacterized protein</fullName>
    </submittedName>
</protein>
<evidence type="ECO:0000313" key="2">
    <source>
        <dbReference type="Proteomes" id="UP000030686"/>
    </source>
</evidence>
<gene>
    <name evidence="1" type="ORF">PROQFM164_S14g000019</name>
</gene>